<evidence type="ECO:0000313" key="1">
    <source>
        <dbReference type="EMBL" id="KAI6086341.1"/>
    </source>
</evidence>
<keyword evidence="2" id="KW-1185">Reference proteome</keyword>
<comment type="caution">
    <text evidence="1">The sequence shown here is derived from an EMBL/GenBank/DDBJ whole genome shotgun (WGS) entry which is preliminary data.</text>
</comment>
<sequence length="1278" mass="144650">MELDVDTSELKPSSISGHPTDRPPPTSNSTNNVSLFGSSPVYTYHDPIPTIEDSTDSFGHDLSLTQETVVSLVPETIRDTSYPSDPEYQPYEGRLTAPDIRSKDAPGERHITVQIPKSTLTQPRSRYDGFIPPATESREKDAVAALLEVAKSQLFLEDGHIEFDLDEFAVYFQSTLYPYQLQPLQHLAARRRSVDCFYFDGVISCGEKRFFLRKIPFRQLPIGNYGVEEHTVGDQIWIRSKFNELQQNEIYYKLKSPSTEYARFWQPFQWIADLAKHVLDYCDHLKGLGRRAVLDDFKSRFSIWLLQEYLGSAVVKRWHSANRSNDFRNALLVNIHFIWKEAYGLDSAITSWHSLWKEAKDLEKYEPNIEFNEAPLDMRSTEGAVMKPRKDGQVIPTVVTPYIHGLFSHMPFENVLQQVTPSNATMNRQSALIQSTQPVQQHSPPAVKRNGRGINRKTFIASIEPGDVISTKPDDDNTDTLWERAESVHHGGEHLWFGLVQKVHRYPKSRYFDVIWLYQSIDTPCGIMKYPWNNELFLSNNCTCHHGTAKIEAGQILSTHSVEWFGSPSTTSEYFVRQTYLSDECKWTTMKKEHMICAEGRDSRELPYKVGDAVLVETDPKALQLDPFIVDAFFDEGKKHYVRLRKLARRRDIDKAAPNAPPNEVVYTERLFEIITRSISRHCLLKAFKPGEKIPTPYDYGGTGDAFFMTHQEIIMEGGESIFVPLDMNVLGHVRQSFDPARPLETPVLRGLDLYCGGGNFGRGLEDGGAVEMNWANDIWREAIHTYMANSKPDTCTPFFGSVDDLLLRAMMGEDSSVPKPGDVDFISAGSPCPGFSKLTPDKTTVDQRKNQSLIASFASFIDLYRPHYGLLENVPAMVNTKPFRDACVFSQLVCALVGMNYQVQVMFLDAWSFGAPTTRSRVFLCFSAPGFRMPKVPRSSHSHPAGTKLTKLGEMSCGRPFDSRKLVPTPFKFVSAREATKDLPALQDGKPDFCVGFPDHRLSMGLTPHIRQQLFWIPTQPWAMNFSKAWYGRPGMPPVMEKSERLLYPPDPTLRVQKFSKAWNRMHPNYLFGTIASRCNPGDARLSPLIHWYEHRPMSILEARRAQGYRDHEVLMGTSLSQWRIIGNSVNRQVSVALGLAIREAWFGTLFDEPHLPQTGLAAVANEQAFEVGSIPPPDRSIFVRDSQEDLPGIRDAELSKSNTPFDTFGDSFLASTPPKTISTPATTDSNGVSDRENGRKRPLDWYVEILAKKPRAEHHDELSVGELEGATTGLML</sequence>
<proteinExistence type="predicted"/>
<evidence type="ECO:0000313" key="2">
    <source>
        <dbReference type="Proteomes" id="UP001497680"/>
    </source>
</evidence>
<keyword evidence="1" id="KW-0808">Transferase</keyword>
<organism evidence="1 2">
    <name type="scientific">Hypoxylon rubiginosum</name>
    <dbReference type="NCBI Taxonomy" id="110542"/>
    <lineage>
        <taxon>Eukaryota</taxon>
        <taxon>Fungi</taxon>
        <taxon>Dikarya</taxon>
        <taxon>Ascomycota</taxon>
        <taxon>Pezizomycotina</taxon>
        <taxon>Sordariomycetes</taxon>
        <taxon>Xylariomycetidae</taxon>
        <taxon>Xylariales</taxon>
        <taxon>Hypoxylaceae</taxon>
        <taxon>Hypoxylon</taxon>
    </lineage>
</organism>
<dbReference type="EMBL" id="MU394316">
    <property type="protein sequence ID" value="KAI6086341.1"/>
    <property type="molecule type" value="Genomic_DNA"/>
</dbReference>
<reference evidence="1 2" key="1">
    <citation type="journal article" date="2022" name="New Phytol.">
        <title>Ecological generalism drives hyperdiversity of secondary metabolite gene clusters in xylarialean endophytes.</title>
        <authorList>
            <person name="Franco M.E.E."/>
            <person name="Wisecaver J.H."/>
            <person name="Arnold A.E."/>
            <person name="Ju Y.M."/>
            <person name="Slot J.C."/>
            <person name="Ahrendt S."/>
            <person name="Moore L.P."/>
            <person name="Eastman K.E."/>
            <person name="Scott K."/>
            <person name="Konkel Z."/>
            <person name="Mondo S.J."/>
            <person name="Kuo A."/>
            <person name="Hayes R.D."/>
            <person name="Haridas S."/>
            <person name="Andreopoulos B."/>
            <person name="Riley R."/>
            <person name="LaButti K."/>
            <person name="Pangilinan J."/>
            <person name="Lipzen A."/>
            <person name="Amirebrahimi M."/>
            <person name="Yan J."/>
            <person name="Adam C."/>
            <person name="Keymanesh K."/>
            <person name="Ng V."/>
            <person name="Louie K."/>
            <person name="Northen T."/>
            <person name="Drula E."/>
            <person name="Henrissat B."/>
            <person name="Hsieh H.M."/>
            <person name="Youens-Clark K."/>
            <person name="Lutzoni F."/>
            <person name="Miadlikowska J."/>
            <person name="Eastwood D.C."/>
            <person name="Hamelin R.C."/>
            <person name="Grigoriev I.V."/>
            <person name="U'Ren J.M."/>
        </authorList>
    </citation>
    <scope>NUCLEOTIDE SEQUENCE [LARGE SCALE GENOMIC DNA]</scope>
    <source>
        <strain evidence="1 2">ER1909</strain>
    </source>
</reference>
<accession>A0ACC0D0W4</accession>
<protein>
    <submittedName>
        <fullName evidence="1">S-adenosyl-L-methionine-dependent methyltransferase</fullName>
    </submittedName>
</protein>
<dbReference type="Proteomes" id="UP001497680">
    <property type="component" value="Unassembled WGS sequence"/>
</dbReference>
<name>A0ACC0D0W4_9PEZI</name>
<gene>
    <name evidence="1" type="ORF">F4821DRAFT_238531</name>
</gene>
<keyword evidence="1" id="KW-0489">Methyltransferase</keyword>